<accession>A0AAV3YRT2</accession>
<dbReference type="AlphaFoldDB" id="A0AAV3YRT2"/>
<evidence type="ECO:0008006" key="3">
    <source>
        <dbReference type="Google" id="ProtNLM"/>
    </source>
</evidence>
<reference evidence="1 2" key="1">
    <citation type="journal article" date="2021" name="Elife">
        <title>Chloroplast acquisition without the gene transfer in kleptoplastic sea slugs, Plakobranchus ocellatus.</title>
        <authorList>
            <person name="Maeda T."/>
            <person name="Takahashi S."/>
            <person name="Yoshida T."/>
            <person name="Shimamura S."/>
            <person name="Takaki Y."/>
            <person name="Nagai Y."/>
            <person name="Toyoda A."/>
            <person name="Suzuki Y."/>
            <person name="Arimoto A."/>
            <person name="Ishii H."/>
            <person name="Satoh N."/>
            <person name="Nishiyama T."/>
            <person name="Hasebe M."/>
            <person name="Maruyama T."/>
            <person name="Minagawa J."/>
            <person name="Obokata J."/>
            <person name="Shigenobu S."/>
        </authorList>
    </citation>
    <scope>NUCLEOTIDE SEQUENCE [LARGE SCALE GENOMIC DNA]</scope>
</reference>
<keyword evidence="2" id="KW-1185">Reference proteome</keyword>
<proteinExistence type="predicted"/>
<dbReference type="Proteomes" id="UP000735302">
    <property type="component" value="Unassembled WGS sequence"/>
</dbReference>
<sequence>MEVTRRELGSKPSTRMVFFTNCPALVQALAGTGTSQMVFSFTTECRYVGEINQFGMCCLISEKWLMDVLQDPYPIPEQNFVGDGQGFHTSKQVVQVMHTMHKAAIQCLVSSNKCPSTKQKKKASLTMCMAISN</sequence>
<name>A0AAV3YRT2_9GAST</name>
<organism evidence="1 2">
    <name type="scientific">Plakobranchus ocellatus</name>
    <dbReference type="NCBI Taxonomy" id="259542"/>
    <lineage>
        <taxon>Eukaryota</taxon>
        <taxon>Metazoa</taxon>
        <taxon>Spiralia</taxon>
        <taxon>Lophotrochozoa</taxon>
        <taxon>Mollusca</taxon>
        <taxon>Gastropoda</taxon>
        <taxon>Heterobranchia</taxon>
        <taxon>Euthyneura</taxon>
        <taxon>Panpulmonata</taxon>
        <taxon>Sacoglossa</taxon>
        <taxon>Placobranchoidea</taxon>
        <taxon>Plakobranchidae</taxon>
        <taxon>Plakobranchus</taxon>
    </lineage>
</organism>
<protein>
    <recommendedName>
        <fullName evidence="3">DDE-1 domain-containing protein</fullName>
    </recommendedName>
</protein>
<evidence type="ECO:0000313" key="2">
    <source>
        <dbReference type="Proteomes" id="UP000735302"/>
    </source>
</evidence>
<gene>
    <name evidence="1" type="ORF">PoB_001197500</name>
</gene>
<evidence type="ECO:0000313" key="1">
    <source>
        <dbReference type="EMBL" id="GFN85469.1"/>
    </source>
</evidence>
<comment type="caution">
    <text evidence="1">The sequence shown here is derived from an EMBL/GenBank/DDBJ whole genome shotgun (WGS) entry which is preliminary data.</text>
</comment>
<dbReference type="EMBL" id="BLXT01001415">
    <property type="protein sequence ID" value="GFN85469.1"/>
    <property type="molecule type" value="Genomic_DNA"/>
</dbReference>